<comment type="similarity">
    <text evidence="1">Belongs to the universal stress protein A family.</text>
</comment>
<evidence type="ECO:0000259" key="2">
    <source>
        <dbReference type="Pfam" id="PF00582"/>
    </source>
</evidence>
<dbReference type="PANTHER" id="PTHR46553">
    <property type="entry name" value="ADENINE NUCLEOTIDE ALPHA HYDROLASES-LIKE SUPERFAMILY PROTEIN"/>
    <property type="match status" value="1"/>
</dbReference>
<accession>A0ABW0XTS7</accession>
<dbReference type="RefSeq" id="WP_381216194.1">
    <property type="nucleotide sequence ID" value="NZ_JBHSPC010000079.1"/>
</dbReference>
<protein>
    <submittedName>
        <fullName evidence="3">Universal stress protein</fullName>
    </submittedName>
</protein>
<gene>
    <name evidence="3" type="ORF">ACFP2V_24005</name>
</gene>
<organism evidence="3 4">
    <name type="scientific">Streptomyces incanus</name>
    <dbReference type="NCBI Taxonomy" id="887453"/>
    <lineage>
        <taxon>Bacteria</taxon>
        <taxon>Bacillati</taxon>
        <taxon>Actinomycetota</taxon>
        <taxon>Actinomycetes</taxon>
        <taxon>Kitasatosporales</taxon>
        <taxon>Streptomycetaceae</taxon>
        <taxon>Streptomyces</taxon>
    </lineage>
</organism>
<evidence type="ECO:0000313" key="4">
    <source>
        <dbReference type="Proteomes" id="UP001596183"/>
    </source>
</evidence>
<dbReference type="SUPFAM" id="SSF52402">
    <property type="entry name" value="Adenine nucleotide alpha hydrolases-like"/>
    <property type="match status" value="1"/>
</dbReference>
<proteinExistence type="inferred from homology"/>
<dbReference type="EMBL" id="JBHSPC010000079">
    <property type="protein sequence ID" value="MFC5673067.1"/>
    <property type="molecule type" value="Genomic_DNA"/>
</dbReference>
<dbReference type="Gene3D" id="3.40.50.620">
    <property type="entry name" value="HUPs"/>
    <property type="match status" value="1"/>
</dbReference>
<dbReference type="PRINTS" id="PR01438">
    <property type="entry name" value="UNVRSLSTRESS"/>
</dbReference>
<reference evidence="4" key="1">
    <citation type="journal article" date="2019" name="Int. J. Syst. Evol. Microbiol.">
        <title>The Global Catalogue of Microorganisms (GCM) 10K type strain sequencing project: providing services to taxonomists for standard genome sequencing and annotation.</title>
        <authorList>
            <consortium name="The Broad Institute Genomics Platform"/>
            <consortium name="The Broad Institute Genome Sequencing Center for Infectious Disease"/>
            <person name="Wu L."/>
            <person name="Ma J."/>
        </authorList>
    </citation>
    <scope>NUCLEOTIDE SEQUENCE [LARGE SCALE GENOMIC DNA]</scope>
    <source>
        <strain evidence="4">JCM 13852</strain>
    </source>
</reference>
<sequence length="151" mass="15523">MGIEPEPAPQIVVGVDGSEPSKAALRWAARQAALTGGVVEAVTAWQYPQWYGAGPAVAGFDFADNAAKVLIQALDEAPGADRPVEIRVRVVHGHPAEVLLGAARGAELLVVGNRGHDGFTEALLGSISRHLVQHAACPVVVIRGPADAASG</sequence>
<comment type="caution">
    <text evidence="3">The sequence shown here is derived from an EMBL/GenBank/DDBJ whole genome shotgun (WGS) entry which is preliminary data.</text>
</comment>
<dbReference type="InterPro" id="IPR006015">
    <property type="entry name" value="Universal_stress_UspA"/>
</dbReference>
<name>A0ABW0XTS7_9ACTN</name>
<evidence type="ECO:0000256" key="1">
    <source>
        <dbReference type="ARBA" id="ARBA00008791"/>
    </source>
</evidence>
<dbReference type="Pfam" id="PF00582">
    <property type="entry name" value="Usp"/>
    <property type="match status" value="1"/>
</dbReference>
<dbReference type="Proteomes" id="UP001596183">
    <property type="component" value="Unassembled WGS sequence"/>
</dbReference>
<dbReference type="InterPro" id="IPR014729">
    <property type="entry name" value="Rossmann-like_a/b/a_fold"/>
</dbReference>
<dbReference type="InterPro" id="IPR006016">
    <property type="entry name" value="UspA"/>
</dbReference>
<evidence type="ECO:0000313" key="3">
    <source>
        <dbReference type="EMBL" id="MFC5673067.1"/>
    </source>
</evidence>
<dbReference type="CDD" id="cd23659">
    <property type="entry name" value="USP_At3g01520-like"/>
    <property type="match status" value="1"/>
</dbReference>
<feature type="domain" description="UspA" evidence="2">
    <location>
        <begin position="10"/>
        <end position="143"/>
    </location>
</feature>
<keyword evidence="4" id="KW-1185">Reference proteome</keyword>
<dbReference type="PANTHER" id="PTHR46553:SF3">
    <property type="entry name" value="ADENINE NUCLEOTIDE ALPHA HYDROLASES-LIKE SUPERFAMILY PROTEIN"/>
    <property type="match status" value="1"/>
</dbReference>